<dbReference type="Gene3D" id="1.10.443.10">
    <property type="entry name" value="Intergrase catalytic core"/>
    <property type="match status" value="1"/>
</dbReference>
<dbReference type="GO" id="GO:0006310">
    <property type="term" value="P:DNA recombination"/>
    <property type="evidence" value="ECO:0007669"/>
    <property type="project" value="UniProtKB-KW"/>
</dbReference>
<keyword evidence="5" id="KW-1185">Reference proteome</keyword>
<dbReference type="EMBL" id="VZZK01000016">
    <property type="protein sequence ID" value="KAB1078064.1"/>
    <property type="molecule type" value="Genomic_DNA"/>
</dbReference>
<evidence type="ECO:0000256" key="1">
    <source>
        <dbReference type="ARBA" id="ARBA00022908"/>
    </source>
</evidence>
<dbReference type="OrthoDB" id="6388170at2"/>
<evidence type="ECO:0000259" key="3">
    <source>
        <dbReference type="PROSITE" id="PS51898"/>
    </source>
</evidence>
<organism evidence="4 5">
    <name type="scientific">Methylobacterium soli</name>
    <dbReference type="NCBI Taxonomy" id="553447"/>
    <lineage>
        <taxon>Bacteria</taxon>
        <taxon>Pseudomonadati</taxon>
        <taxon>Pseudomonadota</taxon>
        <taxon>Alphaproteobacteria</taxon>
        <taxon>Hyphomicrobiales</taxon>
        <taxon>Methylobacteriaceae</taxon>
        <taxon>Methylobacterium</taxon>
    </lineage>
</organism>
<dbReference type="Proteomes" id="UP000474159">
    <property type="component" value="Unassembled WGS sequence"/>
</dbReference>
<evidence type="ECO:0000256" key="2">
    <source>
        <dbReference type="ARBA" id="ARBA00023172"/>
    </source>
</evidence>
<feature type="domain" description="Tyr recombinase" evidence="3">
    <location>
        <begin position="162"/>
        <end position="329"/>
    </location>
</feature>
<keyword evidence="1" id="KW-0229">DNA integration</keyword>
<proteinExistence type="predicted"/>
<dbReference type="SUPFAM" id="SSF56349">
    <property type="entry name" value="DNA breaking-rejoining enzymes"/>
    <property type="match status" value="1"/>
</dbReference>
<protein>
    <submittedName>
        <fullName evidence="4">Site-specific integrase</fullName>
    </submittedName>
</protein>
<dbReference type="InterPro" id="IPR050090">
    <property type="entry name" value="Tyrosine_recombinase_XerCD"/>
</dbReference>
<dbReference type="Pfam" id="PF00589">
    <property type="entry name" value="Phage_integrase"/>
    <property type="match status" value="1"/>
</dbReference>
<gene>
    <name evidence="4" type="ORF">F6X53_16340</name>
</gene>
<evidence type="ECO:0000313" key="5">
    <source>
        <dbReference type="Proteomes" id="UP000474159"/>
    </source>
</evidence>
<dbReference type="GO" id="GO:0015074">
    <property type="term" value="P:DNA integration"/>
    <property type="evidence" value="ECO:0007669"/>
    <property type="project" value="UniProtKB-KW"/>
</dbReference>
<dbReference type="PANTHER" id="PTHR30349:SF94">
    <property type="entry name" value="INTEGRASE_RECOMBINASE HI_1414-RELATED"/>
    <property type="match status" value="1"/>
</dbReference>
<sequence>MATIRKLESGRWQAQIRVKGNPILSRTFTIKSDAQRWARVSESEVETRGLPTNVKALERLTLGEILERYGREISPTKRGRRQEISRIRLIRKNPISAYSLTNLTEGVVAEFRDQRLKVVKPSTIVKELALLSHCVGIASRDWGYPIPTNVFAKVRKPSVRDARDRRLTAEERQSLDKACRKEKSELYSDIIQFAVETAMRKGEILNAQWKHIDFKNQTLHIPITKNGCPRTIPLSPRASAVLRKRAAINQEHRVFGISERGLRKGWRRLMQESGIKNFRFHDLRHEGVSTLIELGLSVPEVALVSGHQDFRLLARYVHLRPENVAAKLAKLTQASQE</sequence>
<keyword evidence="2" id="KW-0233">DNA recombination</keyword>
<comment type="caution">
    <text evidence="4">The sequence shown here is derived from an EMBL/GenBank/DDBJ whole genome shotgun (WGS) entry which is preliminary data.</text>
</comment>
<dbReference type="InterPro" id="IPR011010">
    <property type="entry name" value="DNA_brk_join_enz"/>
</dbReference>
<dbReference type="AlphaFoldDB" id="A0A6L3SXC4"/>
<name>A0A6L3SXC4_9HYPH</name>
<dbReference type="InterPro" id="IPR013762">
    <property type="entry name" value="Integrase-like_cat_sf"/>
</dbReference>
<dbReference type="InterPro" id="IPR002104">
    <property type="entry name" value="Integrase_catalytic"/>
</dbReference>
<dbReference type="PANTHER" id="PTHR30349">
    <property type="entry name" value="PHAGE INTEGRASE-RELATED"/>
    <property type="match status" value="1"/>
</dbReference>
<reference evidence="4 5" key="1">
    <citation type="submission" date="2019-09" db="EMBL/GenBank/DDBJ databases">
        <title>YIM 48816 draft genome.</title>
        <authorList>
            <person name="Jiang L."/>
        </authorList>
    </citation>
    <scope>NUCLEOTIDE SEQUENCE [LARGE SCALE GENOMIC DNA]</scope>
    <source>
        <strain evidence="4 5">YIM 48816</strain>
    </source>
</reference>
<dbReference type="PROSITE" id="PS51898">
    <property type="entry name" value="TYR_RECOMBINASE"/>
    <property type="match status" value="1"/>
</dbReference>
<dbReference type="CDD" id="cd00796">
    <property type="entry name" value="INT_Rci_Hp1_C"/>
    <property type="match status" value="1"/>
</dbReference>
<dbReference type="GO" id="GO:0003677">
    <property type="term" value="F:DNA binding"/>
    <property type="evidence" value="ECO:0007669"/>
    <property type="project" value="InterPro"/>
</dbReference>
<accession>A0A6L3SXC4</accession>
<evidence type="ECO:0000313" key="4">
    <source>
        <dbReference type="EMBL" id="KAB1078064.1"/>
    </source>
</evidence>